<dbReference type="EC" id="3.4.23.36" evidence="9"/>
<keyword evidence="4 9" id="KW-0812">Transmembrane</keyword>
<protein>
    <recommendedName>
        <fullName evidence="9">Lipoprotein signal peptidase</fullName>
        <ecNumber evidence="9">3.4.23.36</ecNumber>
    </recommendedName>
    <alternativeName>
        <fullName evidence="9">Prolipoprotein signal peptidase</fullName>
    </alternativeName>
    <alternativeName>
        <fullName evidence="9">Signal peptidase II</fullName>
        <shortName evidence="9">SPase II</shortName>
    </alternativeName>
</protein>
<feature type="active site" evidence="9">
    <location>
        <position position="160"/>
    </location>
</feature>
<keyword evidence="12" id="KW-0449">Lipoprotein</keyword>
<comment type="subcellular location">
    <subcellularLocation>
        <location evidence="9">Cell membrane</location>
        <topology evidence="9">Multi-pass membrane protein</topology>
    </subcellularLocation>
</comment>
<evidence type="ECO:0000256" key="5">
    <source>
        <dbReference type="ARBA" id="ARBA00022750"/>
    </source>
</evidence>
<dbReference type="PRINTS" id="PR00781">
    <property type="entry name" value="LIPOSIGPTASE"/>
</dbReference>
<gene>
    <name evidence="9 12" type="primary">lspA</name>
    <name evidence="12" type="ORF">KUI_1050</name>
</gene>
<dbReference type="RefSeq" id="WP_014840462.1">
    <property type="nucleotide sequence ID" value="NC_018108.1"/>
</dbReference>
<comment type="pathway">
    <text evidence="9">Protein modification; lipoprotein biosynthesis (signal peptide cleavage).</text>
</comment>
<evidence type="ECO:0000256" key="7">
    <source>
        <dbReference type="ARBA" id="ARBA00022989"/>
    </source>
</evidence>
<evidence type="ECO:0000256" key="9">
    <source>
        <dbReference type="HAMAP-Rule" id="MF_00161"/>
    </source>
</evidence>
<keyword evidence="3 9" id="KW-0645">Protease</keyword>
<keyword evidence="13" id="KW-1185">Reference proteome</keyword>
<keyword evidence="7 9" id="KW-1133">Transmembrane helix</keyword>
<comment type="catalytic activity">
    <reaction evidence="9 10">
        <text>Release of signal peptides from bacterial membrane prolipoproteins. Hydrolyzes -Xaa-Yaa-Zaa-|-(S,diacylglyceryl)Cys-, in which Xaa is hydrophobic (preferably Leu), and Yaa (Ala or Ser) and Zaa (Gly or Ala) have small, neutral side chains.</text>
        <dbReference type="EC" id="3.4.23.36"/>
    </reaction>
</comment>
<dbReference type="PANTHER" id="PTHR33695:SF1">
    <property type="entry name" value="LIPOPROTEIN SIGNAL PEPTIDASE"/>
    <property type="match status" value="1"/>
</dbReference>
<evidence type="ECO:0000256" key="10">
    <source>
        <dbReference type="RuleBase" id="RU000594"/>
    </source>
</evidence>
<evidence type="ECO:0000256" key="4">
    <source>
        <dbReference type="ARBA" id="ARBA00022692"/>
    </source>
</evidence>
<evidence type="ECO:0000256" key="2">
    <source>
        <dbReference type="ARBA" id="ARBA00022475"/>
    </source>
</evidence>
<name>A0ABM5NAX7_9BURK</name>
<dbReference type="PANTHER" id="PTHR33695">
    <property type="entry name" value="LIPOPROTEIN SIGNAL PEPTIDASE"/>
    <property type="match status" value="1"/>
</dbReference>
<evidence type="ECO:0000313" key="12">
    <source>
        <dbReference type="EMBL" id="AFN36116.1"/>
    </source>
</evidence>
<proteinExistence type="inferred from homology"/>
<dbReference type="EMBL" id="CP003264">
    <property type="protein sequence ID" value="AFN36116.1"/>
    <property type="molecule type" value="Genomic_DNA"/>
</dbReference>
<dbReference type="Proteomes" id="UP000003121">
    <property type="component" value="Chromosome"/>
</dbReference>
<organism evidence="12 13">
    <name type="scientific">Taylorella equigenitalis ATCC 35865</name>
    <dbReference type="NCBI Taxonomy" id="743973"/>
    <lineage>
        <taxon>Bacteria</taxon>
        <taxon>Pseudomonadati</taxon>
        <taxon>Pseudomonadota</taxon>
        <taxon>Betaproteobacteria</taxon>
        <taxon>Burkholderiales</taxon>
        <taxon>Alcaligenaceae</taxon>
        <taxon>Taylorella</taxon>
    </lineage>
</organism>
<comment type="function">
    <text evidence="9 10">This protein specifically catalyzes the removal of signal peptides from prolipoproteins.</text>
</comment>
<evidence type="ECO:0000256" key="1">
    <source>
        <dbReference type="ARBA" id="ARBA00006139"/>
    </source>
</evidence>
<dbReference type="PROSITE" id="PS00855">
    <property type="entry name" value="SPASE_II"/>
    <property type="match status" value="1"/>
</dbReference>
<evidence type="ECO:0000313" key="13">
    <source>
        <dbReference type="Proteomes" id="UP000003121"/>
    </source>
</evidence>
<dbReference type="NCBIfam" id="TIGR00077">
    <property type="entry name" value="lspA"/>
    <property type="match status" value="1"/>
</dbReference>
<evidence type="ECO:0000256" key="11">
    <source>
        <dbReference type="RuleBase" id="RU004181"/>
    </source>
</evidence>
<accession>A0ABM5NAX7</accession>
<keyword evidence="8 9" id="KW-0472">Membrane</keyword>
<feature type="transmembrane region" description="Helical" evidence="9">
    <location>
        <begin position="85"/>
        <end position="103"/>
    </location>
</feature>
<evidence type="ECO:0000256" key="6">
    <source>
        <dbReference type="ARBA" id="ARBA00022801"/>
    </source>
</evidence>
<feature type="transmembrane region" description="Helical" evidence="9">
    <location>
        <begin position="28"/>
        <end position="48"/>
    </location>
</feature>
<dbReference type="GO" id="GO:0004190">
    <property type="term" value="F:aspartic-type endopeptidase activity"/>
    <property type="evidence" value="ECO:0007669"/>
    <property type="project" value="UniProtKB-EC"/>
</dbReference>
<dbReference type="InterPro" id="IPR001872">
    <property type="entry name" value="Peptidase_A8"/>
</dbReference>
<evidence type="ECO:0000256" key="8">
    <source>
        <dbReference type="ARBA" id="ARBA00023136"/>
    </source>
</evidence>
<keyword evidence="5 9" id="KW-0064">Aspartyl protease</keyword>
<sequence>MKTESMHETSKQNISKLNLNERARKLKFFYVILVLVCFLVDQLTKFYFETNYELGERVNLFAFFDFILAHNNGAAFSMFSNAGGWQKYLFLGLAFGVSAWLIYMIRKNVLDKFACISMSLIIAGALGNAIDRIVYGYVVDFLLFYWDDWNFYYPAFNIADSCITIGVILLIFNEFFLSRKKREIDEAGK</sequence>
<feature type="transmembrane region" description="Helical" evidence="9">
    <location>
        <begin position="151"/>
        <end position="172"/>
    </location>
</feature>
<feature type="active site" evidence="9">
    <location>
        <position position="140"/>
    </location>
</feature>
<keyword evidence="6 9" id="KW-0378">Hydrolase</keyword>
<reference evidence="12 13" key="1">
    <citation type="journal article" date="2012" name="Vet. Microbiol.">
        <title>Comparative genomic analyses of the Taylorellae.</title>
        <authorList>
            <person name="Hauser H."/>
            <person name="Richter D.C."/>
            <person name="van Tonder A."/>
            <person name="Clark L."/>
            <person name="Preston A."/>
        </authorList>
    </citation>
    <scope>NUCLEOTIDE SEQUENCE [LARGE SCALE GENOMIC DNA]</scope>
    <source>
        <strain evidence="12 13">ATCC 35865</strain>
    </source>
</reference>
<comment type="similarity">
    <text evidence="1 9 11">Belongs to the peptidase A8 family.</text>
</comment>
<feature type="transmembrane region" description="Helical" evidence="9">
    <location>
        <begin position="115"/>
        <end position="139"/>
    </location>
</feature>
<evidence type="ECO:0000256" key="3">
    <source>
        <dbReference type="ARBA" id="ARBA00022670"/>
    </source>
</evidence>
<dbReference type="HAMAP" id="MF_00161">
    <property type="entry name" value="LspA"/>
    <property type="match status" value="1"/>
</dbReference>
<dbReference type="Pfam" id="PF01252">
    <property type="entry name" value="Peptidase_A8"/>
    <property type="match status" value="1"/>
</dbReference>
<keyword evidence="2 9" id="KW-1003">Cell membrane</keyword>